<dbReference type="PANTHER" id="PTHR35004:SF8">
    <property type="entry name" value="TRANSPOSASE RV3428C-RELATED"/>
    <property type="match status" value="1"/>
</dbReference>
<protein>
    <recommendedName>
        <fullName evidence="2">Transposase for insertion sequence element IS21-like C-terminal domain-containing protein</fullName>
    </recommendedName>
</protein>
<feature type="compositionally biased region" description="Polar residues" evidence="1">
    <location>
        <begin position="256"/>
        <end position="267"/>
    </location>
</feature>
<comment type="caution">
    <text evidence="3">The sequence shown here is derived from an EMBL/GenBank/DDBJ whole genome shotgun (WGS) entry which is preliminary data.</text>
</comment>
<dbReference type="InterPro" id="IPR054353">
    <property type="entry name" value="IstA-like_C"/>
</dbReference>
<evidence type="ECO:0000313" key="4">
    <source>
        <dbReference type="Proteomes" id="UP001428817"/>
    </source>
</evidence>
<name>A0ABP9QKD8_9PSEU</name>
<sequence>MAVFQAVEARELRPLPRTPFVLATWSTGKIGPDIHVKVGKTLYSTPWQHMGRRVDARETGSVVQIFDAGQLIATHVRKSAGKQTDFSHYPPEKIAFKMRTPTWCRTRATEIGPGCVEVIAELLAVNALFRLRAAQGVLGLAGKHGAQRLERACALAIEVGDPSYRTIKGILAAGAEALPAPEPTGDGGAAAHLHGPSRLFSNVVAMPRTSASPAPATATTSGAHPTPGQHEPDAPQDQGQREPNQPDQLALDMRDTTTGQPTQNIEPTDSEEAS</sequence>
<feature type="compositionally biased region" description="Low complexity" evidence="1">
    <location>
        <begin position="209"/>
        <end position="227"/>
    </location>
</feature>
<organism evidence="3 4">
    <name type="scientific">Pseudonocardia eucalypti</name>
    <dbReference type="NCBI Taxonomy" id="648755"/>
    <lineage>
        <taxon>Bacteria</taxon>
        <taxon>Bacillati</taxon>
        <taxon>Actinomycetota</taxon>
        <taxon>Actinomycetes</taxon>
        <taxon>Pseudonocardiales</taxon>
        <taxon>Pseudonocardiaceae</taxon>
        <taxon>Pseudonocardia</taxon>
    </lineage>
</organism>
<feature type="domain" description="Transposase for insertion sequence element IS21-like C-terminal" evidence="2">
    <location>
        <begin position="15"/>
        <end position="84"/>
    </location>
</feature>
<evidence type="ECO:0000256" key="1">
    <source>
        <dbReference type="SAM" id="MobiDB-lite"/>
    </source>
</evidence>
<dbReference type="PANTHER" id="PTHR35004">
    <property type="entry name" value="TRANSPOSASE RV3428C-RELATED"/>
    <property type="match status" value="1"/>
</dbReference>
<feature type="compositionally biased region" description="Polar residues" evidence="1">
    <location>
        <begin position="237"/>
        <end position="247"/>
    </location>
</feature>
<reference evidence="4" key="1">
    <citation type="journal article" date="2019" name="Int. J. Syst. Evol. Microbiol.">
        <title>The Global Catalogue of Microorganisms (GCM) 10K type strain sequencing project: providing services to taxonomists for standard genome sequencing and annotation.</title>
        <authorList>
            <consortium name="The Broad Institute Genomics Platform"/>
            <consortium name="The Broad Institute Genome Sequencing Center for Infectious Disease"/>
            <person name="Wu L."/>
            <person name="Ma J."/>
        </authorList>
    </citation>
    <scope>NUCLEOTIDE SEQUENCE [LARGE SCALE GENOMIC DNA]</scope>
    <source>
        <strain evidence="4">JCM 18303</strain>
    </source>
</reference>
<evidence type="ECO:0000313" key="3">
    <source>
        <dbReference type="EMBL" id="GAA5163405.1"/>
    </source>
</evidence>
<dbReference type="EMBL" id="BAABJP010000029">
    <property type="protein sequence ID" value="GAA5163405.1"/>
    <property type="molecule type" value="Genomic_DNA"/>
</dbReference>
<feature type="region of interest" description="Disordered" evidence="1">
    <location>
        <begin position="209"/>
        <end position="274"/>
    </location>
</feature>
<gene>
    <name evidence="3" type="ORF">GCM10023321_50240</name>
</gene>
<dbReference type="Proteomes" id="UP001428817">
    <property type="component" value="Unassembled WGS sequence"/>
</dbReference>
<evidence type="ECO:0000259" key="2">
    <source>
        <dbReference type="Pfam" id="PF22483"/>
    </source>
</evidence>
<dbReference type="Pfam" id="PF22483">
    <property type="entry name" value="Mu-transpos_C_2"/>
    <property type="match status" value="1"/>
</dbReference>
<accession>A0ABP9QKD8</accession>
<keyword evidence="4" id="KW-1185">Reference proteome</keyword>
<proteinExistence type="predicted"/>